<evidence type="ECO:0000313" key="6">
    <source>
        <dbReference type="EMBL" id="RGY08136.1"/>
    </source>
</evidence>
<dbReference type="AlphaFoldDB" id="A0A3D4ZDB8"/>
<dbReference type="RefSeq" id="WP_013611352.1">
    <property type="nucleotide sequence ID" value="NZ_JABWDG010000055.1"/>
</dbReference>
<feature type="domain" description="BPL/LPL catalytic" evidence="2">
    <location>
        <begin position="1"/>
        <end position="184"/>
    </location>
</feature>
<protein>
    <submittedName>
        <fullName evidence="6">Biotin--[acetyl-CoA-carboxylase] ligase</fullName>
        <ecNumber evidence="6">6.3.4.15</ecNumber>
    </submittedName>
</protein>
<gene>
    <name evidence="5" type="ORF">DWW24_00260</name>
    <name evidence="6" type="ORF">DXA53_05665</name>
    <name evidence="3" type="ORF">L0P03_15805</name>
    <name evidence="4" type="ORF">PN645_00225</name>
</gene>
<dbReference type="CDD" id="cd16442">
    <property type="entry name" value="BPL"/>
    <property type="match status" value="1"/>
</dbReference>
<dbReference type="PANTHER" id="PTHR12835">
    <property type="entry name" value="BIOTIN PROTEIN LIGASE"/>
    <property type="match status" value="1"/>
</dbReference>
<dbReference type="EMBL" id="QRYW01000001">
    <property type="protein sequence ID" value="RGV30546.1"/>
    <property type="molecule type" value="Genomic_DNA"/>
</dbReference>
<dbReference type="InterPro" id="IPR004408">
    <property type="entry name" value="Biotin_CoA_COase_ligase"/>
</dbReference>
<dbReference type="Proteomes" id="UP000283426">
    <property type="component" value="Unassembled WGS sequence"/>
</dbReference>
<comment type="caution">
    <text evidence="6">The sequence shown here is derived from an EMBL/GenBank/DDBJ whole genome shotgun (WGS) entry which is preliminary data.</text>
</comment>
<sequence>MKRYEVSGFGVMEYEEVASTNSLAEKLPLSELKDKQVILTWRQTQGRGQATNRWESAPGKNISMTVIFRPECLEAGKQFAVSMVIALGCLDFLSHYVEGVTVKWPNDVYVGERKISGILIEHRVAGAHIQSSLCGIGVNINQEQFLSDAPNPVSLFQLLGRELPLQEVLEELLECIGKRYEQIHRYAELENDFLRHMYRSTGIYDFEDERGIFRASVGGIDEYGQLILKDTDGRERVYAFKEVRYVC</sequence>
<dbReference type="NCBIfam" id="TIGR00121">
    <property type="entry name" value="birA_ligase"/>
    <property type="match status" value="1"/>
</dbReference>
<dbReference type="EMBL" id="JAKNDN010000033">
    <property type="protein sequence ID" value="MCG4961299.1"/>
    <property type="molecule type" value="Genomic_DNA"/>
</dbReference>
<evidence type="ECO:0000313" key="7">
    <source>
        <dbReference type="Proteomes" id="UP000283426"/>
    </source>
</evidence>
<dbReference type="GO" id="GO:0005737">
    <property type="term" value="C:cytoplasm"/>
    <property type="evidence" value="ECO:0007669"/>
    <property type="project" value="TreeGrafter"/>
</dbReference>
<dbReference type="EMBL" id="JAQMRD010000001">
    <property type="protein sequence ID" value="MDB9221427.1"/>
    <property type="molecule type" value="Genomic_DNA"/>
</dbReference>
<organism evidence="6 8">
    <name type="scientific">Odoribacter splanchnicus</name>
    <dbReference type="NCBI Taxonomy" id="28118"/>
    <lineage>
        <taxon>Bacteria</taxon>
        <taxon>Pseudomonadati</taxon>
        <taxon>Bacteroidota</taxon>
        <taxon>Bacteroidia</taxon>
        <taxon>Bacteroidales</taxon>
        <taxon>Odoribacteraceae</taxon>
        <taxon>Odoribacter</taxon>
    </lineage>
</organism>
<dbReference type="Pfam" id="PF03099">
    <property type="entry name" value="BPL_LplA_LipB"/>
    <property type="match status" value="1"/>
</dbReference>
<evidence type="ECO:0000259" key="2">
    <source>
        <dbReference type="PROSITE" id="PS51733"/>
    </source>
</evidence>
<keyword evidence="1 6" id="KW-0436">Ligase</keyword>
<dbReference type="EMBL" id="QSCO01000006">
    <property type="protein sequence ID" value="RGY08136.1"/>
    <property type="molecule type" value="Genomic_DNA"/>
</dbReference>
<dbReference type="PROSITE" id="PS51733">
    <property type="entry name" value="BPL_LPL_CATALYTIC"/>
    <property type="match status" value="1"/>
</dbReference>
<reference evidence="3" key="2">
    <citation type="submission" date="2022-01" db="EMBL/GenBank/DDBJ databases">
        <title>Collection of gut derived symbiotic bacterial strains cultured from healthy donors.</title>
        <authorList>
            <person name="Lin H."/>
            <person name="Kohout C."/>
            <person name="Waligurski E."/>
            <person name="Pamer E.G."/>
        </authorList>
    </citation>
    <scope>NUCLEOTIDE SEQUENCE</scope>
    <source>
        <strain evidence="3">DFI.1.149</strain>
    </source>
</reference>
<evidence type="ECO:0000313" key="4">
    <source>
        <dbReference type="EMBL" id="MDB9221427.1"/>
    </source>
</evidence>
<dbReference type="OMA" id="YAFHPQI"/>
<dbReference type="InterPro" id="IPR045864">
    <property type="entry name" value="aa-tRNA-synth_II/BPL/LPL"/>
</dbReference>
<dbReference type="GeneID" id="61274305"/>
<dbReference type="Gene3D" id="3.30.930.10">
    <property type="entry name" value="Bira Bifunctional Protein, Domain 2"/>
    <property type="match status" value="1"/>
</dbReference>
<accession>A0A3D4ZDB8</accession>
<evidence type="ECO:0000313" key="5">
    <source>
        <dbReference type="EMBL" id="RGV30546.1"/>
    </source>
</evidence>
<dbReference type="PANTHER" id="PTHR12835:SF5">
    <property type="entry name" value="BIOTIN--PROTEIN LIGASE"/>
    <property type="match status" value="1"/>
</dbReference>
<evidence type="ECO:0000313" key="8">
    <source>
        <dbReference type="Proteomes" id="UP000284434"/>
    </source>
</evidence>
<dbReference type="Proteomes" id="UP000284434">
    <property type="component" value="Unassembled WGS sequence"/>
</dbReference>
<reference evidence="4" key="3">
    <citation type="submission" date="2023-01" db="EMBL/GenBank/DDBJ databases">
        <title>Human gut microbiome strain richness.</title>
        <authorList>
            <person name="Chen-Liaw A."/>
        </authorList>
    </citation>
    <scope>NUCLEOTIDE SEQUENCE</scope>
    <source>
        <strain evidence="4">RTP21484st1_B7_RTP21484_190118</strain>
    </source>
</reference>
<reference evidence="7 8" key="1">
    <citation type="submission" date="2018-08" db="EMBL/GenBank/DDBJ databases">
        <title>A genome reference for cultivated species of the human gut microbiota.</title>
        <authorList>
            <person name="Zou Y."/>
            <person name="Xue W."/>
            <person name="Luo G."/>
        </authorList>
    </citation>
    <scope>NUCLEOTIDE SEQUENCE [LARGE SCALE GENOMIC DNA]</scope>
    <source>
        <strain evidence="5 7">AF14-6AC</strain>
        <strain evidence="6 8">OF03-11</strain>
    </source>
</reference>
<proteinExistence type="predicted"/>
<dbReference type="SUPFAM" id="SSF55681">
    <property type="entry name" value="Class II aaRS and biotin synthetases"/>
    <property type="match status" value="1"/>
</dbReference>
<dbReference type="Proteomes" id="UP001199750">
    <property type="component" value="Unassembled WGS sequence"/>
</dbReference>
<name>A0A3D4ZDB8_9BACT</name>
<dbReference type="EC" id="6.3.4.15" evidence="6"/>
<dbReference type="Proteomes" id="UP001212263">
    <property type="component" value="Unassembled WGS sequence"/>
</dbReference>
<dbReference type="GO" id="GO:0004077">
    <property type="term" value="F:biotin--[biotin carboxyl-carrier protein] ligase activity"/>
    <property type="evidence" value="ECO:0007669"/>
    <property type="project" value="UniProtKB-EC"/>
</dbReference>
<evidence type="ECO:0000256" key="1">
    <source>
        <dbReference type="ARBA" id="ARBA00022598"/>
    </source>
</evidence>
<evidence type="ECO:0000313" key="3">
    <source>
        <dbReference type="EMBL" id="MCG4961299.1"/>
    </source>
</evidence>
<dbReference type="InterPro" id="IPR004143">
    <property type="entry name" value="BPL_LPL_catalytic"/>
</dbReference>